<name>A0ABQ5Z664_9SPHN</name>
<feature type="region of interest" description="Disordered" evidence="1">
    <location>
        <begin position="96"/>
        <end position="132"/>
    </location>
</feature>
<evidence type="ECO:0000256" key="1">
    <source>
        <dbReference type="SAM" id="MobiDB-lite"/>
    </source>
</evidence>
<dbReference type="Proteomes" id="UP001156703">
    <property type="component" value="Unassembled WGS sequence"/>
</dbReference>
<reference evidence="3" key="1">
    <citation type="journal article" date="2019" name="Int. J. Syst. Evol. Microbiol.">
        <title>The Global Catalogue of Microorganisms (GCM) 10K type strain sequencing project: providing services to taxonomists for standard genome sequencing and annotation.</title>
        <authorList>
            <consortium name="The Broad Institute Genomics Platform"/>
            <consortium name="The Broad Institute Genome Sequencing Center for Infectious Disease"/>
            <person name="Wu L."/>
            <person name="Ma J."/>
        </authorList>
    </citation>
    <scope>NUCLEOTIDE SEQUENCE [LARGE SCALE GENOMIC DNA]</scope>
    <source>
        <strain evidence="3">NBRC 102146</strain>
    </source>
</reference>
<feature type="compositionally biased region" description="Acidic residues" evidence="1">
    <location>
        <begin position="50"/>
        <end position="59"/>
    </location>
</feature>
<organism evidence="2 3">
    <name type="scientific">Sphingomonas astaxanthinifaciens DSM 22298</name>
    <dbReference type="NCBI Taxonomy" id="1123267"/>
    <lineage>
        <taxon>Bacteria</taxon>
        <taxon>Pseudomonadati</taxon>
        <taxon>Pseudomonadota</taxon>
        <taxon>Alphaproteobacteria</taxon>
        <taxon>Sphingomonadales</taxon>
        <taxon>Sphingomonadaceae</taxon>
        <taxon>Sphingomonas</taxon>
    </lineage>
</organism>
<protein>
    <submittedName>
        <fullName evidence="2">Uncharacterized protein</fullName>
    </submittedName>
</protein>
<gene>
    <name evidence="2" type="ORF">GCM10007925_07180</name>
</gene>
<dbReference type="RefSeq" id="WP_156957031.1">
    <property type="nucleotide sequence ID" value="NZ_BSOO01000005.1"/>
</dbReference>
<sequence length="132" mass="14854">MRKNHRIKTSHWTIFRSAAEEVKERRAMNEWLDNGHAMFAKMDRAAAPAGDDEPSDASAEDSWTNEGGHMYAKSGHIVQTSPGNFKAVLKHDDADDTEHPCATMREGEALIRRNTPKPARLDTSRDHDESAR</sequence>
<keyword evidence="3" id="KW-1185">Reference proteome</keyword>
<accession>A0ABQ5Z664</accession>
<evidence type="ECO:0000313" key="3">
    <source>
        <dbReference type="Proteomes" id="UP001156703"/>
    </source>
</evidence>
<dbReference type="EMBL" id="BSOO01000005">
    <property type="protein sequence ID" value="GLR47007.1"/>
    <property type="molecule type" value="Genomic_DNA"/>
</dbReference>
<feature type="compositionally biased region" description="Basic and acidic residues" evidence="1">
    <location>
        <begin position="96"/>
        <end position="111"/>
    </location>
</feature>
<feature type="region of interest" description="Disordered" evidence="1">
    <location>
        <begin position="43"/>
        <end position="69"/>
    </location>
</feature>
<proteinExistence type="predicted"/>
<comment type="caution">
    <text evidence="2">The sequence shown here is derived from an EMBL/GenBank/DDBJ whole genome shotgun (WGS) entry which is preliminary data.</text>
</comment>
<feature type="compositionally biased region" description="Basic and acidic residues" evidence="1">
    <location>
        <begin position="119"/>
        <end position="132"/>
    </location>
</feature>
<evidence type="ECO:0000313" key="2">
    <source>
        <dbReference type="EMBL" id="GLR47007.1"/>
    </source>
</evidence>